<evidence type="ECO:0000256" key="4">
    <source>
        <dbReference type="ARBA" id="ARBA00023136"/>
    </source>
</evidence>
<dbReference type="SUPFAM" id="SSF144083">
    <property type="entry name" value="Magnesium transport protein CorA, transmembrane region"/>
    <property type="match status" value="1"/>
</dbReference>
<evidence type="ECO:0000313" key="9">
    <source>
        <dbReference type="Proteomes" id="UP000001197"/>
    </source>
</evidence>
<dbReference type="GO" id="GO:0046873">
    <property type="term" value="F:metal ion transmembrane transporter activity"/>
    <property type="evidence" value="ECO:0007669"/>
    <property type="project" value="InterPro"/>
</dbReference>
<evidence type="ECO:0000256" key="3">
    <source>
        <dbReference type="ARBA" id="ARBA00022989"/>
    </source>
</evidence>
<dbReference type="OrthoDB" id="5428055at2759"/>
<feature type="domain" description="Tyrosinase copper-binding" evidence="6">
    <location>
        <begin position="97"/>
        <end position="108"/>
    </location>
</feature>
<evidence type="ECO:0000256" key="2">
    <source>
        <dbReference type="ARBA" id="ARBA00022692"/>
    </source>
</evidence>
<organism evidence="7">
    <name type="scientific">Podospora anserina (strain S / ATCC MYA-4624 / DSM 980 / FGSC 10383)</name>
    <name type="common">Pleurage anserina</name>
    <dbReference type="NCBI Taxonomy" id="515849"/>
    <lineage>
        <taxon>Eukaryota</taxon>
        <taxon>Fungi</taxon>
        <taxon>Dikarya</taxon>
        <taxon>Ascomycota</taxon>
        <taxon>Pezizomycotina</taxon>
        <taxon>Sordariomycetes</taxon>
        <taxon>Sordariomycetidae</taxon>
        <taxon>Sordariales</taxon>
        <taxon>Podosporaceae</taxon>
        <taxon>Podospora</taxon>
        <taxon>Podospora anserina</taxon>
    </lineage>
</organism>
<feature type="transmembrane region" description="Helical" evidence="5">
    <location>
        <begin position="457"/>
        <end position="477"/>
    </location>
</feature>
<comment type="subcellular location">
    <subcellularLocation>
        <location evidence="1">Membrane</location>
        <topology evidence="1">Multi-pass membrane protein</topology>
    </subcellularLocation>
</comment>
<dbReference type="PROSITE" id="PS00498">
    <property type="entry name" value="TYROSINASE_2"/>
    <property type="match status" value="1"/>
</dbReference>
<evidence type="ECO:0000313" key="7">
    <source>
        <dbReference type="EMBL" id="CAP61991.1"/>
    </source>
</evidence>
<dbReference type="KEGG" id="pan:PODANSg1231"/>
<dbReference type="EMBL" id="FO904940">
    <property type="protein sequence ID" value="CDP29067.1"/>
    <property type="molecule type" value="Genomic_DNA"/>
</dbReference>
<dbReference type="AlphaFoldDB" id="B2AEX4"/>
<dbReference type="GO" id="GO:0016491">
    <property type="term" value="F:oxidoreductase activity"/>
    <property type="evidence" value="ECO:0007669"/>
    <property type="project" value="InterPro"/>
</dbReference>
<dbReference type="Proteomes" id="UP000001197">
    <property type="component" value="Chromosome 5"/>
</dbReference>
<evidence type="ECO:0000313" key="8">
    <source>
        <dbReference type="EMBL" id="CDP29067.1"/>
    </source>
</evidence>
<dbReference type="VEuPathDB" id="FungiDB:PODANS_5_1220"/>
<evidence type="ECO:0000256" key="1">
    <source>
        <dbReference type="ARBA" id="ARBA00004141"/>
    </source>
</evidence>
<dbReference type="InterPro" id="IPR002227">
    <property type="entry name" value="Tyrosinase_Cu-bd"/>
</dbReference>
<gene>
    <name evidence="7" type="ORF">PODANS_5_1220</name>
</gene>
<dbReference type="EMBL" id="CU633457">
    <property type="protein sequence ID" value="CAP61991.1"/>
    <property type="molecule type" value="Genomic_DNA"/>
</dbReference>
<proteinExistence type="predicted"/>
<dbReference type="InterPro" id="IPR002523">
    <property type="entry name" value="MgTranspt_CorA/ZnTranspt_ZntB"/>
</dbReference>
<evidence type="ECO:0000259" key="6">
    <source>
        <dbReference type="PROSITE" id="PS00498"/>
    </source>
</evidence>
<dbReference type="HOGENOM" id="CLU_034568_1_0_1"/>
<dbReference type="Pfam" id="PF01544">
    <property type="entry name" value="CorA"/>
    <property type="match status" value="1"/>
</dbReference>
<evidence type="ECO:0000256" key="5">
    <source>
        <dbReference type="SAM" id="Phobius"/>
    </source>
</evidence>
<dbReference type="InterPro" id="IPR045863">
    <property type="entry name" value="CorA_TM1_TM2"/>
</dbReference>
<keyword evidence="2 5" id="KW-0812">Transmembrane</keyword>
<keyword evidence="4 5" id="KW-0472">Membrane</keyword>
<dbReference type="RefSeq" id="XP_001904213.1">
    <property type="nucleotide sequence ID" value="XM_001904178.1"/>
</dbReference>
<keyword evidence="3 5" id="KW-1133">Transmembrane helix</keyword>
<sequence>MNYEKGSYRDFVRSRCQTNPCVTGLADYLRCGPGAASTIVTLDYSRDGQSVPNPLTVSEVDLARLMGATSTTAARIVLVENIQPHLVSFLGEILDVDPIFFAGHVTTDFKDIEKAPPPPSLALFPSQIAENGYLHLHYQQVLDLGSADVFTSSYSLKSDSNVPRNVRRLPHLSGRQLALARACCSILVKKIKSIWICKSCSDIRCILTASLTIVGLILVDPPVNMVLETLRLGGRKSYPSMMLHGGFEEFEQPTSFASFGSTTSDRLPDKKSMLSNLLRYFRHQPPGFMIAEPSILSLGYYPIRMVLAEWILYTLLTSRYLKYYEYTLHDIENRLHDSDIIDLQRWRRRSMQSRHKLTLLSEFIDYWLQQESNKQPWDFILKDIKHVSSQLEHYSRSLELTVPVATSMVQLLDSRRSIQEAANISRLTFIALVFVPLSWVASLFSMSEDYSPGHKSFWVYFATALPVVILVLLLSTLQGDRLKEKLDRIWVVLRR</sequence>
<dbReference type="Gene3D" id="1.20.58.340">
    <property type="entry name" value="Magnesium transport protein CorA, transmembrane region"/>
    <property type="match status" value="1"/>
</dbReference>
<reference evidence="7" key="2">
    <citation type="submission" date="2008-07" db="EMBL/GenBank/DDBJ databases">
        <authorList>
            <person name="Genoscope - CEA"/>
        </authorList>
    </citation>
    <scope>NUCLEOTIDE SEQUENCE</scope>
    <source>
        <strain evidence="7">S mat+</strain>
    </source>
</reference>
<keyword evidence="9" id="KW-1185">Reference proteome</keyword>
<dbReference type="GO" id="GO:0016020">
    <property type="term" value="C:membrane"/>
    <property type="evidence" value="ECO:0007669"/>
    <property type="project" value="UniProtKB-SubCell"/>
</dbReference>
<name>B2AEX4_PODAN</name>
<feature type="transmembrane region" description="Helical" evidence="5">
    <location>
        <begin position="424"/>
        <end position="445"/>
    </location>
</feature>
<dbReference type="GeneID" id="6188125"/>
<accession>B2AEX4</accession>
<reference evidence="7 9" key="1">
    <citation type="journal article" date="2008" name="Genome Biol.">
        <title>The genome sequence of the model ascomycete fungus Podospora anserina.</title>
        <authorList>
            <person name="Espagne E."/>
            <person name="Lespinet O."/>
            <person name="Malagnac F."/>
            <person name="Da Silva C."/>
            <person name="Jaillon O."/>
            <person name="Porcel B.M."/>
            <person name="Couloux A."/>
            <person name="Aury J.-M."/>
            <person name="Segurens B."/>
            <person name="Poulain J."/>
            <person name="Anthouard V."/>
            <person name="Grossetete S."/>
            <person name="Khalili H."/>
            <person name="Coppin E."/>
            <person name="Dequard-Chablat M."/>
            <person name="Picard M."/>
            <person name="Contamine V."/>
            <person name="Arnaise S."/>
            <person name="Bourdais A."/>
            <person name="Berteaux-Lecellier V."/>
            <person name="Gautheret D."/>
            <person name="de Vries R.P."/>
            <person name="Battaglia E."/>
            <person name="Coutinho P.M."/>
            <person name="Danchin E.G.J."/>
            <person name="Henrissat B."/>
            <person name="El Khoury R."/>
            <person name="Sainsard-Chanet A."/>
            <person name="Boivin A."/>
            <person name="Pinan-Lucarre B."/>
            <person name="Sellem C.H."/>
            <person name="Debuchy R."/>
            <person name="Wincker P."/>
            <person name="Weissenbach J."/>
            <person name="Silar P."/>
        </authorList>
    </citation>
    <scope>NUCLEOTIDE SEQUENCE [LARGE SCALE GENOMIC DNA]</scope>
    <source>
        <strain evidence="9">S / ATCC MYA-4624 / DSM 980 / FGSC 10383</strain>
        <strain evidence="7">S mat+</strain>
    </source>
</reference>
<protein>
    <submittedName>
        <fullName evidence="7">Podospora anserina S mat+ genomic DNA chromosome 5, supercontig 1</fullName>
    </submittedName>
</protein>
<dbReference type="eggNOG" id="ENOG502SJAE">
    <property type="taxonomic scope" value="Eukaryota"/>
</dbReference>
<reference evidence="9" key="3">
    <citation type="journal article" date="2014" name="Genetics">
        <title>Maintaining two mating types: Structure of the mating type locus and its role in heterokaryosis in Podospora anserina.</title>
        <authorList>
            <person name="Grognet P."/>
            <person name="Bidard F."/>
            <person name="Kuchly C."/>
            <person name="Tong L.C.H."/>
            <person name="Coppin E."/>
            <person name="Benkhali J.A."/>
            <person name="Couloux A."/>
            <person name="Wincker P."/>
            <person name="Debuchy R."/>
            <person name="Silar P."/>
        </authorList>
    </citation>
    <scope>GENOME REANNOTATION</scope>
    <source>
        <strain evidence="9">S / ATCC MYA-4624 / DSM 980 / FGSC 10383</strain>
    </source>
</reference>
<reference evidence="8" key="4">
    <citation type="submission" date="2015-04" db="EMBL/GenBank/DDBJ databases">
        <title>Maintaining two mating types: Structure of the mating type locus and its role in heterokaryosis in Podospora anserina.</title>
        <authorList>
            <person name="Grognet P."/>
            <person name="Bidard F."/>
            <person name="Kuchly C."/>
            <person name="Chan Ho Tong L."/>
            <person name="Coppin E."/>
            <person name="Ait Benkhali J."/>
            <person name="Couloux A."/>
            <person name="Wincker P."/>
            <person name="Debuchy R."/>
            <person name="Silar P."/>
        </authorList>
    </citation>
    <scope>NUCLEOTIDE SEQUENCE</scope>
</reference>